<evidence type="ECO:0000256" key="1">
    <source>
        <dbReference type="SAM" id="Coils"/>
    </source>
</evidence>
<organism evidence="2 3">
    <name type="scientific">Nocardia suismassiliense</name>
    <dbReference type="NCBI Taxonomy" id="2077092"/>
    <lineage>
        <taxon>Bacteria</taxon>
        <taxon>Bacillati</taxon>
        <taxon>Actinomycetota</taxon>
        <taxon>Actinomycetes</taxon>
        <taxon>Mycobacteriales</taxon>
        <taxon>Nocardiaceae</taxon>
        <taxon>Nocardia</taxon>
    </lineage>
</organism>
<dbReference type="EMBL" id="JBIAPI010000009">
    <property type="protein sequence ID" value="MFF3227062.1"/>
    <property type="molecule type" value="Genomic_DNA"/>
</dbReference>
<dbReference type="Proteomes" id="UP001601948">
    <property type="component" value="Unassembled WGS sequence"/>
</dbReference>
<proteinExistence type="predicted"/>
<evidence type="ECO:0000313" key="2">
    <source>
        <dbReference type="EMBL" id="MFF3227062.1"/>
    </source>
</evidence>
<reference evidence="2 3" key="1">
    <citation type="submission" date="2024-10" db="EMBL/GenBank/DDBJ databases">
        <title>The Natural Products Discovery Center: Release of the First 8490 Sequenced Strains for Exploring Actinobacteria Biosynthetic Diversity.</title>
        <authorList>
            <person name="Kalkreuter E."/>
            <person name="Kautsar S.A."/>
            <person name="Yang D."/>
            <person name="Bader C.D."/>
            <person name="Teijaro C.N."/>
            <person name="Fluegel L."/>
            <person name="Davis C.M."/>
            <person name="Simpson J.R."/>
            <person name="Lauterbach L."/>
            <person name="Steele A.D."/>
            <person name="Gui C."/>
            <person name="Meng S."/>
            <person name="Li G."/>
            <person name="Viehrig K."/>
            <person name="Ye F."/>
            <person name="Su P."/>
            <person name="Kiefer A.F."/>
            <person name="Nichols A."/>
            <person name="Cepeda A.J."/>
            <person name="Yan W."/>
            <person name="Fan B."/>
            <person name="Jiang Y."/>
            <person name="Adhikari A."/>
            <person name="Zheng C.-J."/>
            <person name="Schuster L."/>
            <person name="Cowan T.M."/>
            <person name="Smanski M.J."/>
            <person name="Chevrette M.G."/>
            <person name="De Carvalho L.P.S."/>
            <person name="Shen B."/>
        </authorList>
    </citation>
    <scope>NUCLEOTIDE SEQUENCE [LARGE SCALE GENOMIC DNA]</scope>
    <source>
        <strain evidence="2 3">NPDC003040</strain>
    </source>
</reference>
<keyword evidence="1" id="KW-0175">Coiled coil</keyword>
<evidence type="ECO:0000313" key="3">
    <source>
        <dbReference type="Proteomes" id="UP001601948"/>
    </source>
</evidence>
<comment type="caution">
    <text evidence="2">The sequence shown here is derived from an EMBL/GenBank/DDBJ whole genome shotgun (WGS) entry which is preliminary data.</text>
</comment>
<sequence>MSITNQQVNEHAFLQMMYEDPYFPNHVLDKGTEILRRLCAQIEAEPPADLTKLYELTQRATEEFNALEAEFEAADSEIETTAREEICEEFCFIADAYGFEDAAPEELTASREW</sequence>
<protein>
    <submittedName>
        <fullName evidence="2">DUF5713 family protein</fullName>
    </submittedName>
</protein>
<accession>A0ABW6R1T6</accession>
<dbReference type="RefSeq" id="WP_387722824.1">
    <property type="nucleotide sequence ID" value="NZ_JBIAPI010000009.1"/>
</dbReference>
<feature type="coiled-coil region" evidence="1">
    <location>
        <begin position="50"/>
        <end position="84"/>
    </location>
</feature>
<dbReference type="InterPro" id="IPR043767">
    <property type="entry name" value="DUF5713"/>
</dbReference>
<keyword evidence="3" id="KW-1185">Reference proteome</keyword>
<dbReference type="Pfam" id="PF18977">
    <property type="entry name" value="DUF5713"/>
    <property type="match status" value="1"/>
</dbReference>
<name>A0ABW6R1T6_9NOCA</name>
<gene>
    <name evidence="2" type="ORF">ACFYV7_29990</name>
</gene>